<protein>
    <recommendedName>
        <fullName evidence="2">phosphomevalonate kinase</fullName>
        <ecNumber evidence="2">2.7.4.2</ecNumber>
    </recommendedName>
</protein>
<name>A0ABV2APP2_9EUKA</name>
<keyword evidence="9" id="KW-1185">Reference proteome</keyword>
<evidence type="ECO:0000256" key="3">
    <source>
        <dbReference type="ARBA" id="ARBA00022679"/>
    </source>
</evidence>
<feature type="transmembrane region" description="Helical" evidence="7">
    <location>
        <begin position="147"/>
        <end position="169"/>
    </location>
</feature>
<evidence type="ECO:0000313" key="9">
    <source>
        <dbReference type="Proteomes" id="UP001439008"/>
    </source>
</evidence>
<evidence type="ECO:0000313" key="8">
    <source>
        <dbReference type="EMBL" id="MES1921504.1"/>
    </source>
</evidence>
<keyword evidence="6" id="KW-0067">ATP-binding</keyword>
<dbReference type="EMBL" id="JBDODL010001423">
    <property type="protein sequence ID" value="MES1921504.1"/>
    <property type="molecule type" value="Genomic_DNA"/>
</dbReference>
<comment type="caution">
    <text evidence="8">The sequence shown here is derived from an EMBL/GenBank/DDBJ whole genome shotgun (WGS) entry which is preliminary data.</text>
</comment>
<evidence type="ECO:0000256" key="5">
    <source>
        <dbReference type="ARBA" id="ARBA00022777"/>
    </source>
</evidence>
<comment type="pathway">
    <text evidence="1">Isoprenoid biosynthesis; isopentenyl diphosphate biosynthesis via mevalonate pathway; isopentenyl diphosphate from (R)-mevalonate: step 2/3.</text>
</comment>
<keyword evidence="7" id="KW-0812">Transmembrane</keyword>
<evidence type="ECO:0000256" key="2">
    <source>
        <dbReference type="ARBA" id="ARBA00012958"/>
    </source>
</evidence>
<evidence type="ECO:0000256" key="7">
    <source>
        <dbReference type="SAM" id="Phobius"/>
    </source>
</evidence>
<keyword evidence="5 8" id="KW-0418">Kinase</keyword>
<dbReference type="InterPro" id="IPR035102">
    <property type="entry name" value="Phosphomevalonate_kinase"/>
</dbReference>
<keyword evidence="7" id="KW-1133">Transmembrane helix</keyword>
<dbReference type="PANTHER" id="PTHR31814">
    <property type="match status" value="1"/>
</dbReference>
<dbReference type="InterPro" id="IPR014721">
    <property type="entry name" value="Ribsml_uS5_D2-typ_fold_subgr"/>
</dbReference>
<dbReference type="EC" id="2.7.4.2" evidence="2"/>
<evidence type="ECO:0000256" key="1">
    <source>
        <dbReference type="ARBA" id="ARBA00005017"/>
    </source>
</evidence>
<reference evidence="8 9" key="1">
    <citation type="journal article" date="2024" name="BMC Biol.">
        <title>Comparative genomics of Ascetosporea gives new insight into the evolutionary basis for animal parasitism in Rhizaria.</title>
        <authorList>
            <person name="Hiltunen Thoren M."/>
            <person name="Onut-Brannstrom I."/>
            <person name="Alfjorden A."/>
            <person name="Peckova H."/>
            <person name="Swords F."/>
            <person name="Hooper C."/>
            <person name="Holzer A.S."/>
            <person name="Bass D."/>
            <person name="Burki F."/>
        </authorList>
    </citation>
    <scope>NUCLEOTIDE SEQUENCE [LARGE SCALE GENOMIC DNA]</scope>
    <source>
        <strain evidence="8">20-A016</strain>
    </source>
</reference>
<organism evidence="8 9">
    <name type="scientific">Bonamia ostreae</name>
    <dbReference type="NCBI Taxonomy" id="126728"/>
    <lineage>
        <taxon>Eukaryota</taxon>
        <taxon>Sar</taxon>
        <taxon>Rhizaria</taxon>
        <taxon>Endomyxa</taxon>
        <taxon>Ascetosporea</taxon>
        <taxon>Haplosporida</taxon>
        <taxon>Bonamia</taxon>
    </lineage>
</organism>
<dbReference type="Proteomes" id="UP001439008">
    <property type="component" value="Unassembled WGS sequence"/>
</dbReference>
<gene>
    <name evidence="8" type="primary">ERG8_1</name>
    <name evidence="8" type="ORF">MHBO_003031</name>
</gene>
<dbReference type="PANTHER" id="PTHR31814:SF2">
    <property type="entry name" value="PHOSPHOMEVALONATE KINASE"/>
    <property type="match status" value="1"/>
</dbReference>
<dbReference type="SUPFAM" id="SSF54211">
    <property type="entry name" value="Ribosomal protein S5 domain 2-like"/>
    <property type="match status" value="1"/>
</dbReference>
<dbReference type="InterPro" id="IPR020568">
    <property type="entry name" value="Ribosomal_Su5_D2-typ_SF"/>
</dbReference>
<keyword evidence="3 8" id="KW-0808">Transferase</keyword>
<keyword evidence="7" id="KW-0472">Membrane</keyword>
<evidence type="ECO:0000256" key="4">
    <source>
        <dbReference type="ARBA" id="ARBA00022741"/>
    </source>
</evidence>
<accession>A0ABV2APP2</accession>
<dbReference type="Gene3D" id="3.30.230.10">
    <property type="match status" value="1"/>
</dbReference>
<proteinExistence type="predicted"/>
<keyword evidence="4" id="KW-0547">Nucleotide-binding</keyword>
<sequence length="232" mass="26465">MRIEVSATGKVLIAGGYIVLEKEFKGIVLPLTAKFHATIENKTNFEYNSTENNNEKLIFIETPQIEFKKYIYSYKRNSVSTELILIKNDRTEKNKFIDSALNFSFKLLNELIRQQKILNFDEMLNHIKITLFGDQEFYTKTKGKTGLGSSAALTASLVSAFILFFVKIAKIKIDGKKLKRFCCLVAIFAHSKAQGKIGSGFDIVSCFYGALFYQKLNENFTENLSSFDLVYF</sequence>
<evidence type="ECO:0000256" key="6">
    <source>
        <dbReference type="ARBA" id="ARBA00022840"/>
    </source>
</evidence>
<dbReference type="GO" id="GO:0004631">
    <property type="term" value="F:phosphomevalonate kinase activity"/>
    <property type="evidence" value="ECO:0007669"/>
    <property type="project" value="UniProtKB-EC"/>
</dbReference>